<feature type="region of interest" description="Disordered" evidence="6">
    <location>
        <begin position="1"/>
        <end position="26"/>
    </location>
</feature>
<keyword evidence="4 7" id="KW-1133">Transmembrane helix</keyword>
<feature type="transmembrane region" description="Helical" evidence="7">
    <location>
        <begin position="361"/>
        <end position="385"/>
    </location>
</feature>
<sequence>MPGTDDRQDDDGRGWPPDASTRPPGLLPRLARSLTDALEAETDRWILWLPVFFAGGIALYFALPTEPQARLAVAFVLGALGIFIFVRVSPAGAALGLALMALSMGFGAAKLRTELVRAPVLQAELRHVSVQGYVETFERRSDARDRLTIRVVSIGSLTRAEAPERVRVTISGKDTAVAPGEAVSLRATLNPPPEPVAPGDFDFGRRAWFQQLGGIGYATGRVSHLDGAPEPPLSLRLWAGVDRLRDAVGARIRAALPGEDGAIAVALITGERGGIPKHVTEAMRDAGLAHVLAISGLHMVIMAGSVFWLVRALLAAVPALALRYPIKKWAAATALLAATFYLVLSGAAVPTVRAYLMMSIVMVAILLDRPAITMRNVALAALAILTFSPESMFDPSFQMSFAAVIGLVAAYEALSARERLSTVETSALWRRLRWTAALVMGAGLTTLIAGTAVAPFAVYHFHRMTHFGIAANMIVAPLISLLIMPMALLSLIAMPFGLEAWPLQAMGYGIELMVGTAAWVASWPGAVTVLPDLSGWSLALIALGGLWLCLWRTRLRALGLVIAGLGLALAPPGNRPDVLIERDGKTAAIRGEGGLIFPSATAASYSVEKWLLADGDDTDPKVLPPTTPFRCDPIGCVGKVNGKTVALIRESGAIAEDCRRADIVIAPFKLGKACKAPRVIVDRAALSAQGAHALYIEGLSIRTETVADHRGRRPWSRHARSPATDLRKASER</sequence>
<feature type="domain" description="ComEC/Rec2-related protein" evidence="8">
    <location>
        <begin position="267"/>
        <end position="554"/>
    </location>
</feature>
<evidence type="ECO:0000259" key="8">
    <source>
        <dbReference type="Pfam" id="PF03772"/>
    </source>
</evidence>
<gene>
    <name evidence="10" type="ORF">GL4_2105</name>
</gene>
<evidence type="ECO:0000256" key="6">
    <source>
        <dbReference type="SAM" id="MobiDB-lite"/>
    </source>
</evidence>
<feature type="transmembrane region" description="Helical" evidence="7">
    <location>
        <begin position="69"/>
        <end position="86"/>
    </location>
</feature>
<dbReference type="InterPro" id="IPR052159">
    <property type="entry name" value="Competence_DNA_uptake"/>
</dbReference>
<name>A0A0A8K3M1_9HYPH</name>
<organism evidence="10 11">
    <name type="scientific">Methyloceanibacter caenitepidi</name>
    <dbReference type="NCBI Taxonomy" id="1384459"/>
    <lineage>
        <taxon>Bacteria</taxon>
        <taxon>Pseudomonadati</taxon>
        <taxon>Pseudomonadota</taxon>
        <taxon>Alphaproteobacteria</taxon>
        <taxon>Hyphomicrobiales</taxon>
        <taxon>Hyphomicrobiaceae</taxon>
        <taxon>Methyloceanibacter</taxon>
    </lineage>
</organism>
<keyword evidence="11" id="KW-1185">Reference proteome</keyword>
<feature type="transmembrane region" description="Helical" evidence="7">
    <location>
        <begin position="92"/>
        <end position="109"/>
    </location>
</feature>
<feature type="transmembrane region" description="Helical" evidence="7">
    <location>
        <begin position="505"/>
        <end position="527"/>
    </location>
</feature>
<feature type="transmembrane region" description="Helical" evidence="7">
    <location>
        <begin position="533"/>
        <end position="550"/>
    </location>
</feature>
<evidence type="ECO:0000256" key="4">
    <source>
        <dbReference type="ARBA" id="ARBA00022989"/>
    </source>
</evidence>
<dbReference type="Proteomes" id="UP000031643">
    <property type="component" value="Chromosome"/>
</dbReference>
<feature type="transmembrane region" description="Helical" evidence="7">
    <location>
        <begin position="45"/>
        <end position="62"/>
    </location>
</feature>
<evidence type="ECO:0000259" key="9">
    <source>
        <dbReference type="Pfam" id="PF13567"/>
    </source>
</evidence>
<evidence type="ECO:0000313" key="11">
    <source>
        <dbReference type="Proteomes" id="UP000031643"/>
    </source>
</evidence>
<feature type="domain" description="DUF4131" evidence="9">
    <location>
        <begin position="71"/>
        <end position="220"/>
    </location>
</feature>
<proteinExistence type="predicted"/>
<feature type="transmembrane region" description="Helical" evidence="7">
    <location>
        <begin position="329"/>
        <end position="349"/>
    </location>
</feature>
<feature type="transmembrane region" description="Helical" evidence="7">
    <location>
        <begin position="287"/>
        <end position="309"/>
    </location>
</feature>
<feature type="region of interest" description="Disordered" evidence="6">
    <location>
        <begin position="708"/>
        <end position="732"/>
    </location>
</feature>
<feature type="transmembrane region" description="Helical" evidence="7">
    <location>
        <begin position="397"/>
        <end position="414"/>
    </location>
</feature>
<dbReference type="PANTHER" id="PTHR30619:SF1">
    <property type="entry name" value="RECOMBINATION PROTEIN 2"/>
    <property type="match status" value="1"/>
</dbReference>
<evidence type="ECO:0000256" key="3">
    <source>
        <dbReference type="ARBA" id="ARBA00022692"/>
    </source>
</evidence>
<evidence type="ECO:0000256" key="7">
    <source>
        <dbReference type="SAM" id="Phobius"/>
    </source>
</evidence>
<dbReference type="KEGG" id="mcg:GL4_2105"/>
<dbReference type="HOGENOM" id="CLU_011826_1_0_5"/>
<dbReference type="InterPro" id="IPR025405">
    <property type="entry name" value="DUF4131"/>
</dbReference>
<keyword evidence="3 7" id="KW-0812">Transmembrane</keyword>
<dbReference type="NCBIfam" id="TIGR00360">
    <property type="entry name" value="ComEC_N-term"/>
    <property type="match status" value="1"/>
</dbReference>
<reference evidence="10 11" key="1">
    <citation type="submission" date="2014-09" db="EMBL/GenBank/DDBJ databases">
        <title>Genome sequencing of Methyloceanibacter caenitepidi Gela4.</title>
        <authorList>
            <person name="Takeuchi M."/>
            <person name="Susumu S."/>
            <person name="Kamagata Y."/>
            <person name="Oshima K."/>
            <person name="Hattori M."/>
            <person name="Iwasaki W."/>
        </authorList>
    </citation>
    <scope>NUCLEOTIDE SEQUENCE [LARGE SCALE GENOMIC DNA]</scope>
    <source>
        <strain evidence="10 11">Gela4</strain>
    </source>
</reference>
<dbReference type="STRING" id="1384459.GL4_2105"/>
<feature type="transmembrane region" description="Helical" evidence="7">
    <location>
        <begin position="434"/>
        <end position="457"/>
    </location>
</feature>
<feature type="transmembrane region" description="Helical" evidence="7">
    <location>
        <begin position="469"/>
        <end position="493"/>
    </location>
</feature>
<dbReference type="PANTHER" id="PTHR30619">
    <property type="entry name" value="DNA INTERNALIZATION/COMPETENCE PROTEIN COMEC/REC2"/>
    <property type="match status" value="1"/>
</dbReference>
<comment type="subcellular location">
    <subcellularLocation>
        <location evidence="1">Cell membrane</location>
        <topology evidence="1">Multi-pass membrane protein</topology>
    </subcellularLocation>
</comment>
<feature type="compositionally biased region" description="Basic residues" evidence="6">
    <location>
        <begin position="710"/>
        <end position="720"/>
    </location>
</feature>
<keyword evidence="5 7" id="KW-0472">Membrane</keyword>
<accession>A0A0A8K3M1</accession>
<evidence type="ECO:0000256" key="5">
    <source>
        <dbReference type="ARBA" id="ARBA00023136"/>
    </source>
</evidence>
<dbReference type="InterPro" id="IPR004477">
    <property type="entry name" value="ComEC_N"/>
</dbReference>
<keyword evidence="2" id="KW-1003">Cell membrane</keyword>
<dbReference type="Pfam" id="PF13567">
    <property type="entry name" value="DUF4131"/>
    <property type="match status" value="1"/>
</dbReference>
<protein>
    <submittedName>
        <fullName evidence="10">DNA internalization-related competence protein ComEC/Rec2</fullName>
    </submittedName>
</protein>
<dbReference type="GO" id="GO:0005886">
    <property type="term" value="C:plasma membrane"/>
    <property type="evidence" value="ECO:0007669"/>
    <property type="project" value="UniProtKB-SubCell"/>
</dbReference>
<dbReference type="OrthoDB" id="9790149at2"/>
<dbReference type="EMBL" id="AP014648">
    <property type="protein sequence ID" value="BAQ17548.1"/>
    <property type="molecule type" value="Genomic_DNA"/>
</dbReference>
<evidence type="ECO:0000256" key="2">
    <source>
        <dbReference type="ARBA" id="ARBA00022475"/>
    </source>
</evidence>
<dbReference type="RefSeq" id="WP_052464360.1">
    <property type="nucleotide sequence ID" value="NZ_AP014648.1"/>
</dbReference>
<evidence type="ECO:0000256" key="1">
    <source>
        <dbReference type="ARBA" id="ARBA00004651"/>
    </source>
</evidence>
<evidence type="ECO:0000313" key="10">
    <source>
        <dbReference type="EMBL" id="BAQ17548.1"/>
    </source>
</evidence>
<dbReference type="AlphaFoldDB" id="A0A0A8K3M1"/>
<dbReference type="Pfam" id="PF03772">
    <property type="entry name" value="Competence"/>
    <property type="match status" value="1"/>
</dbReference>
<feature type="compositionally biased region" description="Basic and acidic residues" evidence="6">
    <location>
        <begin position="1"/>
        <end position="13"/>
    </location>
</feature>